<evidence type="ECO:0000313" key="4">
    <source>
        <dbReference type="Proteomes" id="UP000540762"/>
    </source>
</evidence>
<dbReference type="InterPro" id="IPR031371">
    <property type="entry name" value="Mucin-15"/>
</dbReference>
<feature type="transmembrane region" description="Helical" evidence="2">
    <location>
        <begin position="135"/>
        <end position="157"/>
    </location>
</feature>
<protein>
    <submittedName>
        <fullName evidence="3">MUC15 protein</fullName>
    </submittedName>
</protein>
<dbReference type="EMBL" id="VZSR01002364">
    <property type="protein sequence ID" value="NWZ40681.1"/>
    <property type="molecule type" value="Genomic_DNA"/>
</dbReference>
<feature type="non-terminal residue" evidence="3">
    <location>
        <position position="228"/>
    </location>
</feature>
<dbReference type="Proteomes" id="UP000540762">
    <property type="component" value="Unassembled WGS sequence"/>
</dbReference>
<evidence type="ECO:0000256" key="1">
    <source>
        <dbReference type="SAM" id="MobiDB-lite"/>
    </source>
</evidence>
<feature type="non-terminal residue" evidence="3">
    <location>
        <position position="1"/>
    </location>
</feature>
<dbReference type="PANTHER" id="PTHR45427">
    <property type="entry name" value="MUCIN-15"/>
    <property type="match status" value="1"/>
</dbReference>
<keyword evidence="4" id="KW-1185">Reference proteome</keyword>
<keyword evidence="2" id="KW-0812">Transmembrane</keyword>
<proteinExistence type="predicted"/>
<feature type="region of interest" description="Disordered" evidence="1">
    <location>
        <begin position="193"/>
        <end position="228"/>
    </location>
</feature>
<comment type="caution">
    <text evidence="3">The sequence shown here is derived from an EMBL/GenBank/DDBJ whole genome shotgun (WGS) entry which is preliminary data.</text>
</comment>
<accession>A0A7K7MBN4</accession>
<organism evidence="3 4">
    <name type="scientific">Brachypodius melanocephalos</name>
    <name type="common">black-headed bulbul</name>
    <dbReference type="NCBI Taxonomy" id="3235156"/>
    <lineage>
        <taxon>Eukaryota</taxon>
        <taxon>Metazoa</taxon>
        <taxon>Chordata</taxon>
        <taxon>Craniata</taxon>
        <taxon>Vertebrata</taxon>
        <taxon>Euteleostomi</taxon>
        <taxon>Archelosauria</taxon>
        <taxon>Archosauria</taxon>
        <taxon>Dinosauria</taxon>
        <taxon>Saurischia</taxon>
        <taxon>Theropoda</taxon>
        <taxon>Coelurosauria</taxon>
        <taxon>Aves</taxon>
        <taxon>Neognathae</taxon>
        <taxon>Neoaves</taxon>
        <taxon>Telluraves</taxon>
        <taxon>Australaves</taxon>
        <taxon>Passeriformes</taxon>
        <taxon>Sylvioidea</taxon>
        <taxon>Pycnonotidae</taxon>
        <taxon>Brachypodius</taxon>
    </lineage>
</organism>
<keyword evidence="2" id="KW-0472">Membrane</keyword>
<dbReference type="AlphaFoldDB" id="A0A7K7MBN4"/>
<feature type="compositionally biased region" description="Basic and acidic residues" evidence="1">
    <location>
        <begin position="193"/>
        <end position="203"/>
    </location>
</feature>
<name>A0A7K7MBN4_9PASS</name>
<gene>
    <name evidence="3" type="primary">Muc15</name>
    <name evidence="3" type="ORF">BRAATR_R14329</name>
</gene>
<sequence length="228" mass="24406">SSLQMCPKNAINNSATNIHRSQISLATCRTTGDSSEVTKIAAVTSISTVTPSHSTVIYTTLGVLVLPSDNFSIKPTMLFPISVILTSPMVKQDSPTPNFNSIQQTAKLNHNSSNPATALPNPKDANEDKNNKEEVIVGIIAGAILGSVLIGLVGYFISAMKRPESFSHRWLYDNTRSDLDKSLELYDMSFRGASDDKTSTADKTDEDNAGCPSNGISMADITPSHPSS</sequence>
<evidence type="ECO:0000256" key="2">
    <source>
        <dbReference type="SAM" id="Phobius"/>
    </source>
</evidence>
<evidence type="ECO:0000313" key="3">
    <source>
        <dbReference type="EMBL" id="NWZ40681.1"/>
    </source>
</evidence>
<dbReference type="PANTHER" id="PTHR45427:SF1">
    <property type="entry name" value="MUCIN-15"/>
    <property type="match status" value="1"/>
</dbReference>
<keyword evidence="2" id="KW-1133">Transmembrane helix</keyword>
<dbReference type="Pfam" id="PF15672">
    <property type="entry name" value="Mucin15"/>
    <property type="match status" value="1"/>
</dbReference>
<feature type="region of interest" description="Disordered" evidence="1">
    <location>
        <begin position="109"/>
        <end position="128"/>
    </location>
</feature>
<reference evidence="3 4" key="1">
    <citation type="submission" date="2019-09" db="EMBL/GenBank/DDBJ databases">
        <title>Bird 10,000 Genomes (B10K) Project - Family phase.</title>
        <authorList>
            <person name="Zhang G."/>
        </authorList>
    </citation>
    <scope>NUCLEOTIDE SEQUENCE [LARGE SCALE GENOMIC DNA]</scope>
    <source>
        <strain evidence="3">OUT-0037</strain>
        <tissue evidence="3">Liver</tissue>
    </source>
</reference>